<evidence type="ECO:0000259" key="2">
    <source>
        <dbReference type="PROSITE" id="PS50879"/>
    </source>
</evidence>
<name>A0A1J8QVY7_9AGAM</name>
<proteinExistence type="predicted"/>
<dbReference type="Proteomes" id="UP000183567">
    <property type="component" value="Unassembled WGS sequence"/>
</dbReference>
<feature type="domain" description="RNase H type-1" evidence="2">
    <location>
        <begin position="1"/>
        <end position="46"/>
    </location>
</feature>
<dbReference type="GO" id="GO:0003676">
    <property type="term" value="F:nucleic acid binding"/>
    <property type="evidence" value="ECO:0007669"/>
    <property type="project" value="InterPro"/>
</dbReference>
<dbReference type="STRING" id="180088.A0A1J8QVY7"/>
<dbReference type="PROSITE" id="PS50879">
    <property type="entry name" value="RNASE_H_1"/>
    <property type="match status" value="1"/>
</dbReference>
<accession>A0A1J8QVY7</accession>
<dbReference type="AlphaFoldDB" id="A0A1J8QVY7"/>
<evidence type="ECO:0000256" key="1">
    <source>
        <dbReference type="SAM" id="MobiDB-lite"/>
    </source>
</evidence>
<reference evidence="3 4" key="1">
    <citation type="submission" date="2016-03" db="EMBL/GenBank/DDBJ databases">
        <title>Comparative genomics of the ectomycorrhizal sister species Rhizopogon vinicolor and Rhizopogon vesiculosus (Basidiomycota: Boletales) reveals a divergence of the mating type B locus.</title>
        <authorList>
            <person name="Mujic A.B."/>
            <person name="Kuo A."/>
            <person name="Tritt A."/>
            <person name="Lipzen A."/>
            <person name="Chen C."/>
            <person name="Johnson J."/>
            <person name="Sharma A."/>
            <person name="Barry K."/>
            <person name="Grigoriev I.V."/>
            <person name="Spatafora J.W."/>
        </authorList>
    </citation>
    <scope>NUCLEOTIDE SEQUENCE [LARGE SCALE GENOMIC DNA]</scope>
    <source>
        <strain evidence="3 4">AM-OR11-056</strain>
    </source>
</reference>
<comment type="caution">
    <text evidence="3">The sequence shown here is derived from an EMBL/GenBank/DDBJ whole genome shotgun (WGS) entry which is preliminary data.</text>
</comment>
<dbReference type="InterPro" id="IPR036397">
    <property type="entry name" value="RNaseH_sf"/>
</dbReference>
<keyword evidence="4" id="KW-1185">Reference proteome</keyword>
<dbReference type="EMBL" id="LVVM01001950">
    <property type="protein sequence ID" value="OJA17545.1"/>
    <property type="molecule type" value="Genomic_DNA"/>
</dbReference>
<dbReference type="Gene3D" id="3.30.420.10">
    <property type="entry name" value="Ribonuclease H-like superfamily/Ribonuclease H"/>
    <property type="match status" value="1"/>
</dbReference>
<feature type="region of interest" description="Disordered" evidence="1">
    <location>
        <begin position="123"/>
        <end position="169"/>
    </location>
</feature>
<organism evidence="3 4">
    <name type="scientific">Rhizopogon vesiculosus</name>
    <dbReference type="NCBI Taxonomy" id="180088"/>
    <lineage>
        <taxon>Eukaryota</taxon>
        <taxon>Fungi</taxon>
        <taxon>Dikarya</taxon>
        <taxon>Basidiomycota</taxon>
        <taxon>Agaricomycotina</taxon>
        <taxon>Agaricomycetes</taxon>
        <taxon>Agaricomycetidae</taxon>
        <taxon>Boletales</taxon>
        <taxon>Suillineae</taxon>
        <taxon>Rhizopogonaceae</taxon>
        <taxon>Rhizopogon</taxon>
    </lineage>
</organism>
<evidence type="ECO:0000313" key="4">
    <source>
        <dbReference type="Proteomes" id="UP000183567"/>
    </source>
</evidence>
<protein>
    <recommendedName>
        <fullName evidence="2">RNase H type-1 domain-containing protein</fullName>
    </recommendedName>
</protein>
<evidence type="ECO:0000313" key="3">
    <source>
        <dbReference type="EMBL" id="OJA17545.1"/>
    </source>
</evidence>
<sequence length="169" mass="18778">MDILHDDLRRLILAHDQRKLIVRWSPGHQSIPGNEAADEQVKLAAGGDNSEARLLPSKSALKQQFHHKIKKGAAAVMTRSPRYPLLRKIDSSAPSKHFSLLVAGIPRRLIPFVPGTRHRSRVIEQTPASHRGSSQPPPVNTATRGKKPFTTSSSFTPFTHDNATSYKKR</sequence>
<dbReference type="SUPFAM" id="SSF53098">
    <property type="entry name" value="Ribonuclease H-like"/>
    <property type="match status" value="1"/>
</dbReference>
<dbReference type="InterPro" id="IPR002156">
    <property type="entry name" value="RNaseH_domain"/>
</dbReference>
<gene>
    <name evidence="3" type="ORF">AZE42_13583</name>
</gene>
<dbReference type="GO" id="GO:0004523">
    <property type="term" value="F:RNA-DNA hybrid ribonuclease activity"/>
    <property type="evidence" value="ECO:0007669"/>
    <property type="project" value="InterPro"/>
</dbReference>
<dbReference type="OrthoDB" id="2677368at2759"/>
<dbReference type="InterPro" id="IPR012337">
    <property type="entry name" value="RNaseH-like_sf"/>
</dbReference>
<feature type="compositionally biased region" description="Low complexity" evidence="1">
    <location>
        <begin position="148"/>
        <end position="159"/>
    </location>
</feature>